<feature type="transmembrane region" description="Helical" evidence="10">
    <location>
        <begin position="504"/>
        <end position="527"/>
    </location>
</feature>
<feature type="transmembrane region" description="Helical" evidence="10">
    <location>
        <begin position="469"/>
        <end position="492"/>
    </location>
</feature>
<feature type="transmembrane region" description="Helical" evidence="10">
    <location>
        <begin position="164"/>
        <end position="185"/>
    </location>
</feature>
<name>A0ABP1PRF4_9HEXA</name>
<keyword evidence="2 10" id="KW-0812">Transmembrane</keyword>
<dbReference type="CDD" id="cd16476">
    <property type="entry name" value="RING-H2_RNF139-like"/>
    <property type="match status" value="1"/>
</dbReference>
<comment type="subcellular location">
    <subcellularLocation>
        <location evidence="1">Membrane</location>
        <topology evidence="1">Multi-pass membrane protein</topology>
    </subcellularLocation>
</comment>
<organism evidence="12 13">
    <name type="scientific">Orchesella dallaii</name>
    <dbReference type="NCBI Taxonomy" id="48710"/>
    <lineage>
        <taxon>Eukaryota</taxon>
        <taxon>Metazoa</taxon>
        <taxon>Ecdysozoa</taxon>
        <taxon>Arthropoda</taxon>
        <taxon>Hexapoda</taxon>
        <taxon>Collembola</taxon>
        <taxon>Entomobryomorpha</taxon>
        <taxon>Entomobryoidea</taxon>
        <taxon>Orchesellidae</taxon>
        <taxon>Orchesellinae</taxon>
        <taxon>Orchesella</taxon>
    </lineage>
</organism>
<evidence type="ECO:0000256" key="5">
    <source>
        <dbReference type="ARBA" id="ARBA00022833"/>
    </source>
</evidence>
<accession>A0ABP1PRF4</accession>
<dbReference type="InterPro" id="IPR050731">
    <property type="entry name" value="HRD1_E3_ubiq-ligases"/>
</dbReference>
<feature type="transmembrane region" description="Helical" evidence="10">
    <location>
        <begin position="369"/>
        <end position="388"/>
    </location>
</feature>
<dbReference type="SMART" id="SM00184">
    <property type="entry name" value="RING"/>
    <property type="match status" value="1"/>
</dbReference>
<feature type="compositionally biased region" description="Polar residues" evidence="9">
    <location>
        <begin position="770"/>
        <end position="788"/>
    </location>
</feature>
<gene>
    <name evidence="12" type="ORF">ODALV1_LOCUS2367</name>
</gene>
<evidence type="ECO:0000256" key="3">
    <source>
        <dbReference type="ARBA" id="ARBA00022723"/>
    </source>
</evidence>
<feature type="transmembrane region" description="Helical" evidence="10">
    <location>
        <begin position="191"/>
        <end position="214"/>
    </location>
</feature>
<keyword evidence="5" id="KW-0862">Zinc</keyword>
<evidence type="ECO:0000256" key="7">
    <source>
        <dbReference type="ARBA" id="ARBA00023136"/>
    </source>
</evidence>
<evidence type="ECO:0000256" key="4">
    <source>
        <dbReference type="ARBA" id="ARBA00022771"/>
    </source>
</evidence>
<evidence type="ECO:0000256" key="1">
    <source>
        <dbReference type="ARBA" id="ARBA00004141"/>
    </source>
</evidence>
<dbReference type="InterPro" id="IPR025754">
    <property type="entry name" value="TRC8_N_dom"/>
</dbReference>
<evidence type="ECO:0000256" key="9">
    <source>
        <dbReference type="SAM" id="MobiDB-lite"/>
    </source>
</evidence>
<dbReference type="PROSITE" id="PS50089">
    <property type="entry name" value="ZF_RING_2"/>
    <property type="match status" value="1"/>
</dbReference>
<dbReference type="Pfam" id="PF13705">
    <property type="entry name" value="TRC8_N"/>
    <property type="match status" value="2"/>
</dbReference>
<comment type="caution">
    <text evidence="12">The sequence shown here is derived from an EMBL/GenBank/DDBJ whole genome shotgun (WGS) entry which is preliminary data.</text>
</comment>
<feature type="compositionally biased region" description="Acidic residues" evidence="9">
    <location>
        <begin position="828"/>
        <end position="853"/>
    </location>
</feature>
<dbReference type="Proteomes" id="UP001642540">
    <property type="component" value="Unassembled WGS sequence"/>
</dbReference>
<keyword evidence="13" id="KW-1185">Reference proteome</keyword>
<proteinExistence type="predicted"/>
<feature type="transmembrane region" description="Helical" evidence="10">
    <location>
        <begin position="578"/>
        <end position="597"/>
    </location>
</feature>
<feature type="region of interest" description="Disordered" evidence="9">
    <location>
        <begin position="813"/>
        <end position="872"/>
    </location>
</feature>
<dbReference type="Gene3D" id="3.30.40.10">
    <property type="entry name" value="Zinc/RING finger domain, C3HC4 (zinc finger)"/>
    <property type="match status" value="1"/>
</dbReference>
<dbReference type="EMBL" id="CAXLJM020000007">
    <property type="protein sequence ID" value="CAL8072868.1"/>
    <property type="molecule type" value="Genomic_DNA"/>
</dbReference>
<keyword evidence="6 10" id="KW-1133">Transmembrane helix</keyword>
<keyword evidence="4 8" id="KW-0863">Zinc-finger</keyword>
<dbReference type="PANTHER" id="PTHR22763">
    <property type="entry name" value="RING ZINC FINGER PROTEIN"/>
    <property type="match status" value="1"/>
</dbReference>
<evidence type="ECO:0000256" key="8">
    <source>
        <dbReference type="PROSITE-ProRule" id="PRU00175"/>
    </source>
</evidence>
<dbReference type="SUPFAM" id="SSF57850">
    <property type="entry name" value="RING/U-box"/>
    <property type="match status" value="1"/>
</dbReference>
<evidence type="ECO:0000256" key="10">
    <source>
        <dbReference type="SAM" id="Phobius"/>
    </source>
</evidence>
<dbReference type="InterPro" id="IPR001841">
    <property type="entry name" value="Znf_RING"/>
</dbReference>
<evidence type="ECO:0000313" key="13">
    <source>
        <dbReference type="Proteomes" id="UP001642540"/>
    </source>
</evidence>
<keyword evidence="3" id="KW-0479">Metal-binding</keyword>
<evidence type="ECO:0000313" key="12">
    <source>
        <dbReference type="EMBL" id="CAL8072868.1"/>
    </source>
</evidence>
<evidence type="ECO:0000256" key="2">
    <source>
        <dbReference type="ARBA" id="ARBA00022692"/>
    </source>
</evidence>
<evidence type="ECO:0000256" key="6">
    <source>
        <dbReference type="ARBA" id="ARBA00022989"/>
    </source>
</evidence>
<keyword evidence="7 10" id="KW-0472">Membrane</keyword>
<sequence length="872" mass="96735">MPYSSLKVRLFMALESFLRVPPLLIVDEIFRISFGLGNANKYATSGSPKTTYIPDKLELSELERLSSNYTNETVSVINTTPPTSQASVGLISSFPVVNEVWQVISDALYHVFSTDSPVAAANAGTVGPSPVTTATIVEEVQTESDLAGSLEASTVQAAADLMKILEFLVCLVLFFVAVITFMLATENLIKLYSHLVAFFSLYLAYIFSPFPAIALATIPSFVYNITCRTLLVAVYYACRSWPGCYNLSGDNSLRTTLTEGVLLGMFFLTGATKMHPVLYVIIMVGLHHPLVRCLPDIFAFLKSSWNETKRVQNEYGLSHLIQVESGRLRVNTVFRLFWITRAGYDAVSKCCNEPFNSMFRYVMTHGTETFTGIVGLTVTVSAICHHIGEGLLYLLYNGANTEADANRFGSISTVLFFILSLQTGLTSLDPEKRLDRLMKNIVLLGTALFHALHQMIAPVLTAFRAFQTLQIRAAALSCSFFVMSGFLTYYLLRYSTISTWSLAVLALAIEFKIKIFISLLISFVVYLSQLVQYPEVLEKFVNSCRRVLPTFVVRFFDHLHDQLSHEDVVFYLKSAANVAEFLTGIFLFANAVFIFVFESASAIRAIGMSVHAYFNIWCEAQKGFRIYCQRKTASQKIMSLADATDEQLRARHDDVCAVCYEEMESAKVTNCNHLFHAVCLRKWLYVQNTCPLCHEVLYREDALEGSENAQAQVADYQNQNGRVVPAIGINSNGRLLNVPAVDYDNTFEVINPSDDNDTDPDTSSNNNDTLVSAASSSQGTHHSNSNGVINAPPARRNSIPVGVFNGIRFVVPDTDQAGNSSSSGTDFTVDDGSDGDDLWAEDYSSTDDDDDDTGDRRRIRQRREAMGVPLLL</sequence>
<feature type="transmembrane region" description="Helical" evidence="10">
    <location>
        <begin position="440"/>
        <end position="463"/>
    </location>
</feature>
<dbReference type="InterPro" id="IPR013083">
    <property type="entry name" value="Znf_RING/FYVE/PHD"/>
</dbReference>
<reference evidence="12 13" key="1">
    <citation type="submission" date="2024-08" db="EMBL/GenBank/DDBJ databases">
        <authorList>
            <person name="Cucini C."/>
            <person name="Frati F."/>
        </authorList>
    </citation>
    <scope>NUCLEOTIDE SEQUENCE [LARGE SCALE GENOMIC DNA]</scope>
</reference>
<feature type="region of interest" description="Disordered" evidence="9">
    <location>
        <begin position="747"/>
        <end position="795"/>
    </location>
</feature>
<dbReference type="Pfam" id="PF13639">
    <property type="entry name" value="zf-RING_2"/>
    <property type="match status" value="1"/>
</dbReference>
<feature type="transmembrane region" description="Helical" evidence="10">
    <location>
        <begin position="262"/>
        <end position="282"/>
    </location>
</feature>
<feature type="domain" description="RING-type" evidence="11">
    <location>
        <begin position="656"/>
        <end position="694"/>
    </location>
</feature>
<feature type="transmembrane region" description="Helical" evidence="10">
    <location>
        <begin position="408"/>
        <end position="428"/>
    </location>
</feature>
<dbReference type="PANTHER" id="PTHR22763:SF163">
    <property type="entry name" value="E3 UBIQUITIN-PROTEIN LIGASE RNF139"/>
    <property type="match status" value="1"/>
</dbReference>
<protein>
    <recommendedName>
        <fullName evidence="11">RING-type domain-containing protein</fullName>
    </recommendedName>
</protein>
<evidence type="ECO:0000259" key="11">
    <source>
        <dbReference type="PROSITE" id="PS50089"/>
    </source>
</evidence>